<keyword evidence="6" id="KW-1133">Transmembrane helix</keyword>
<evidence type="ECO:0000259" key="13">
    <source>
        <dbReference type="PROSITE" id="PS50885"/>
    </source>
</evidence>
<dbReference type="Pfam" id="PF00015">
    <property type="entry name" value="MCPsignal"/>
    <property type="match status" value="1"/>
</dbReference>
<evidence type="ECO:0000256" key="2">
    <source>
        <dbReference type="ARBA" id="ARBA00022475"/>
    </source>
</evidence>
<keyword evidence="7" id="KW-0472">Membrane</keyword>
<comment type="similarity">
    <text evidence="9">Belongs to the methyl-accepting chemotaxis (MCP) protein family.</text>
</comment>
<dbReference type="SMART" id="SM00283">
    <property type="entry name" value="MA"/>
    <property type="match status" value="1"/>
</dbReference>
<evidence type="ECO:0000256" key="7">
    <source>
        <dbReference type="ARBA" id="ARBA00023136"/>
    </source>
</evidence>
<dbReference type="SMART" id="SM00304">
    <property type="entry name" value="HAMP"/>
    <property type="match status" value="2"/>
</dbReference>
<dbReference type="PANTHER" id="PTHR32089">
    <property type="entry name" value="METHYL-ACCEPTING CHEMOTAXIS PROTEIN MCPB"/>
    <property type="match status" value="1"/>
</dbReference>
<dbReference type="PROSITE" id="PS50111">
    <property type="entry name" value="CHEMOTAXIS_TRANSDUC_2"/>
    <property type="match status" value="1"/>
</dbReference>
<dbReference type="Proteomes" id="UP000599578">
    <property type="component" value="Unassembled WGS sequence"/>
</dbReference>
<evidence type="ECO:0000256" key="1">
    <source>
        <dbReference type="ARBA" id="ARBA00004651"/>
    </source>
</evidence>
<dbReference type="RefSeq" id="WP_188862432.1">
    <property type="nucleotide sequence ID" value="NZ_BMLT01000012.1"/>
</dbReference>
<dbReference type="AlphaFoldDB" id="A0A917ZMS5"/>
<comment type="caution">
    <text evidence="14">The sequence shown here is derived from an EMBL/GenBank/DDBJ whole genome shotgun (WGS) entry which is preliminary data.</text>
</comment>
<evidence type="ECO:0000256" key="6">
    <source>
        <dbReference type="ARBA" id="ARBA00022989"/>
    </source>
</evidence>
<evidence type="ECO:0000256" key="11">
    <source>
        <dbReference type="SAM" id="MobiDB-lite"/>
    </source>
</evidence>
<accession>A0A917ZMS5</accession>
<dbReference type="Pfam" id="PF00672">
    <property type="entry name" value="HAMP"/>
    <property type="match status" value="1"/>
</dbReference>
<keyword evidence="3" id="KW-0488">Methylation</keyword>
<keyword evidence="2" id="KW-1003">Cell membrane</keyword>
<protein>
    <submittedName>
        <fullName evidence="14">Energy taxis-modulating methyl-accepting chemotaxis protein with Cache_1 sensory domain</fullName>
    </submittedName>
</protein>
<evidence type="ECO:0000256" key="4">
    <source>
        <dbReference type="ARBA" id="ARBA00022500"/>
    </source>
</evidence>
<keyword evidence="15" id="KW-1185">Reference proteome</keyword>
<dbReference type="PROSITE" id="PS50885">
    <property type="entry name" value="HAMP"/>
    <property type="match status" value="1"/>
</dbReference>
<evidence type="ECO:0000256" key="9">
    <source>
        <dbReference type="ARBA" id="ARBA00029447"/>
    </source>
</evidence>
<evidence type="ECO:0000256" key="5">
    <source>
        <dbReference type="ARBA" id="ARBA00022692"/>
    </source>
</evidence>
<sequence>MLSKLSIRNRLIFLVSLLLLLAMSATTVLTIQLENARITERLLSHELPARLQAIRSDILADIKPAIANSRQLATSPFVIDWIENGEAPGQVKTLMLQQLRTMGQRFGADTVFLRTAGLNSAYDEEGQKTSFDRHDPGFQWFFEMLDGNVDEALVFDVDNTGVARFFVDIAVRGADGAYLGVAGMGINVSALAERIREYRLEQTGYVYLADSAGRIQVHPHLAPGAARLEEHGSAGGLPSVDGVRTSRIMKDGEPWMAASIRVPGVDWHLVAEVPESEALAAVHDSTLVSIGIAIAAILAGLVLTVLVAGSIAGPVAAVADRLEAVAAGGGDLSIRIPVQGSDEVARLAQGFNRFVTQLQTMIGEIADTSGAQTRTADQLRRTADDGSRASAGVRDETTQVAAAITEMGATVQEIAASAANAARMAQQAADRAGEGRTEVERNIHAIEQLSGQMGEAAQVIGAVADHSGRIGGILDVIRGISEQTNLLALNAAIEAARAGDAGRGFAVVADEVRSLAQRTAQSTEEIRQMIDQLQSETGSAVSAMGIGRELSDSSVQAVRRLGEVFGDIALKVEDISDMNLQVAAATEEQASVVGDIGRNVESINLASQVSSEAAASSAQAAQSLHRLTGTLEGLVQRFRY</sequence>
<dbReference type="GO" id="GO:0006935">
    <property type="term" value="P:chemotaxis"/>
    <property type="evidence" value="ECO:0007669"/>
    <property type="project" value="UniProtKB-KW"/>
</dbReference>
<dbReference type="CDD" id="cd12912">
    <property type="entry name" value="PDC2_MCP_like"/>
    <property type="match status" value="1"/>
</dbReference>
<keyword evidence="8 10" id="KW-0807">Transducer</keyword>
<gene>
    <name evidence="14" type="ORF">GCM10011348_40340</name>
</gene>
<dbReference type="CDD" id="cd06225">
    <property type="entry name" value="HAMP"/>
    <property type="match status" value="1"/>
</dbReference>
<evidence type="ECO:0000256" key="10">
    <source>
        <dbReference type="PROSITE-ProRule" id="PRU00284"/>
    </source>
</evidence>
<keyword evidence="5" id="KW-0812">Transmembrane</keyword>
<evidence type="ECO:0000259" key="12">
    <source>
        <dbReference type="PROSITE" id="PS50111"/>
    </source>
</evidence>
<dbReference type="Gene3D" id="1.10.287.950">
    <property type="entry name" value="Methyl-accepting chemotaxis protein"/>
    <property type="match status" value="1"/>
</dbReference>
<evidence type="ECO:0000313" key="14">
    <source>
        <dbReference type="EMBL" id="GGO87352.1"/>
    </source>
</evidence>
<proteinExistence type="inferred from homology"/>
<evidence type="ECO:0000256" key="8">
    <source>
        <dbReference type="ARBA" id="ARBA00023224"/>
    </source>
</evidence>
<feature type="domain" description="Methyl-accepting transducer" evidence="12">
    <location>
        <begin position="368"/>
        <end position="604"/>
    </location>
</feature>
<feature type="region of interest" description="Disordered" evidence="11">
    <location>
        <begin position="372"/>
        <end position="392"/>
    </location>
</feature>
<keyword evidence="4" id="KW-0145">Chemotaxis</keyword>
<evidence type="ECO:0000313" key="15">
    <source>
        <dbReference type="Proteomes" id="UP000599578"/>
    </source>
</evidence>
<dbReference type="FunFam" id="1.10.287.950:FF:000001">
    <property type="entry name" value="Methyl-accepting chemotaxis sensory transducer"/>
    <property type="match status" value="1"/>
</dbReference>
<dbReference type="EMBL" id="BMLT01000012">
    <property type="protein sequence ID" value="GGO87352.1"/>
    <property type="molecule type" value="Genomic_DNA"/>
</dbReference>
<dbReference type="InterPro" id="IPR003660">
    <property type="entry name" value="HAMP_dom"/>
</dbReference>
<dbReference type="CDD" id="cd11386">
    <property type="entry name" value="MCP_signal"/>
    <property type="match status" value="1"/>
</dbReference>
<dbReference type="Gene3D" id="3.30.450.20">
    <property type="entry name" value="PAS domain"/>
    <property type="match status" value="1"/>
</dbReference>
<dbReference type="InterPro" id="IPR004089">
    <property type="entry name" value="MCPsignal_dom"/>
</dbReference>
<feature type="domain" description="HAMP" evidence="13">
    <location>
        <begin position="309"/>
        <end position="363"/>
    </location>
</feature>
<dbReference type="SUPFAM" id="SSF58104">
    <property type="entry name" value="Methyl-accepting chemotaxis protein (MCP) signaling domain"/>
    <property type="match status" value="1"/>
</dbReference>
<dbReference type="GO" id="GO:0005886">
    <property type="term" value="C:plasma membrane"/>
    <property type="evidence" value="ECO:0007669"/>
    <property type="project" value="UniProtKB-SubCell"/>
</dbReference>
<evidence type="ECO:0000256" key="3">
    <source>
        <dbReference type="ARBA" id="ARBA00022481"/>
    </source>
</evidence>
<dbReference type="GO" id="GO:0007165">
    <property type="term" value="P:signal transduction"/>
    <property type="evidence" value="ECO:0007669"/>
    <property type="project" value="UniProtKB-KW"/>
</dbReference>
<dbReference type="PANTHER" id="PTHR32089:SF39">
    <property type="entry name" value="METHYL-ACCEPTING CHEMOTAXIS PROTEIN HLYB"/>
    <property type="match status" value="1"/>
</dbReference>
<comment type="subcellular location">
    <subcellularLocation>
        <location evidence="1">Cell membrane</location>
        <topology evidence="1">Multi-pass membrane protein</topology>
    </subcellularLocation>
</comment>
<name>A0A917ZMS5_9GAMM</name>
<reference evidence="14 15" key="1">
    <citation type="journal article" date="2014" name="Int. J. Syst. Evol. Microbiol.">
        <title>Complete genome sequence of Corynebacterium casei LMG S-19264T (=DSM 44701T), isolated from a smear-ripened cheese.</title>
        <authorList>
            <consortium name="US DOE Joint Genome Institute (JGI-PGF)"/>
            <person name="Walter F."/>
            <person name="Albersmeier A."/>
            <person name="Kalinowski J."/>
            <person name="Ruckert C."/>
        </authorList>
    </citation>
    <scope>NUCLEOTIDE SEQUENCE [LARGE SCALE GENOMIC DNA]</scope>
    <source>
        <strain evidence="14 15">CGMCC 1.7286</strain>
    </source>
</reference>
<organism evidence="14 15">
    <name type="scientific">Marinobacterium nitratireducens</name>
    <dbReference type="NCBI Taxonomy" id="518897"/>
    <lineage>
        <taxon>Bacteria</taxon>
        <taxon>Pseudomonadati</taxon>
        <taxon>Pseudomonadota</taxon>
        <taxon>Gammaproteobacteria</taxon>
        <taxon>Oceanospirillales</taxon>
        <taxon>Oceanospirillaceae</taxon>
        <taxon>Marinobacterium</taxon>
    </lineage>
</organism>
<feature type="compositionally biased region" description="Basic and acidic residues" evidence="11">
    <location>
        <begin position="377"/>
        <end position="392"/>
    </location>
</feature>